<dbReference type="PANTHER" id="PTHR13878:SF91">
    <property type="entry name" value="FAD BINDING DOMAIN PROTEIN (AFU_ORTHOLOGUE AFUA_6G12070)-RELATED"/>
    <property type="match status" value="1"/>
</dbReference>
<evidence type="ECO:0000256" key="1">
    <source>
        <dbReference type="ARBA" id="ARBA00005466"/>
    </source>
</evidence>
<gene>
    <name evidence="5" type="ORF">EJ06DRAFT_578157</name>
</gene>
<evidence type="ECO:0000256" key="3">
    <source>
        <dbReference type="SAM" id="SignalP"/>
    </source>
</evidence>
<dbReference type="OrthoDB" id="9983560at2759"/>
<dbReference type="Pfam" id="PF01565">
    <property type="entry name" value="FAD_binding_4"/>
    <property type="match status" value="1"/>
</dbReference>
<name>A0A6G1I9Z4_9PEZI</name>
<reference evidence="5" key="1">
    <citation type="journal article" date="2020" name="Stud. Mycol.">
        <title>101 Dothideomycetes genomes: a test case for predicting lifestyles and emergence of pathogens.</title>
        <authorList>
            <person name="Haridas S."/>
            <person name="Albert R."/>
            <person name="Binder M."/>
            <person name="Bloem J."/>
            <person name="Labutti K."/>
            <person name="Salamov A."/>
            <person name="Andreopoulos B."/>
            <person name="Baker S."/>
            <person name="Barry K."/>
            <person name="Bills G."/>
            <person name="Bluhm B."/>
            <person name="Cannon C."/>
            <person name="Castanera R."/>
            <person name="Culley D."/>
            <person name="Daum C."/>
            <person name="Ezra D."/>
            <person name="Gonzalez J."/>
            <person name="Henrissat B."/>
            <person name="Kuo A."/>
            <person name="Liang C."/>
            <person name="Lipzen A."/>
            <person name="Lutzoni F."/>
            <person name="Magnuson J."/>
            <person name="Mondo S."/>
            <person name="Nolan M."/>
            <person name="Ohm R."/>
            <person name="Pangilinan J."/>
            <person name="Park H.-J."/>
            <person name="Ramirez L."/>
            <person name="Alfaro M."/>
            <person name="Sun H."/>
            <person name="Tritt A."/>
            <person name="Yoshinaga Y."/>
            <person name="Zwiers L.-H."/>
            <person name="Turgeon B."/>
            <person name="Goodwin S."/>
            <person name="Spatafora J."/>
            <person name="Crous P."/>
            <person name="Grigoriev I."/>
        </authorList>
    </citation>
    <scope>NUCLEOTIDE SEQUENCE</scope>
    <source>
        <strain evidence="5">CBS 262.69</strain>
    </source>
</reference>
<dbReference type="InterPro" id="IPR036318">
    <property type="entry name" value="FAD-bd_PCMH-like_sf"/>
</dbReference>
<evidence type="ECO:0000259" key="4">
    <source>
        <dbReference type="PROSITE" id="PS51387"/>
    </source>
</evidence>
<keyword evidence="6" id="KW-1185">Reference proteome</keyword>
<dbReference type="SUPFAM" id="SSF56176">
    <property type="entry name" value="FAD-binding/transporter-associated domain-like"/>
    <property type="match status" value="1"/>
</dbReference>
<dbReference type="InterPro" id="IPR050432">
    <property type="entry name" value="FAD-linked_Oxidoreductases_BP"/>
</dbReference>
<keyword evidence="3" id="KW-0732">Signal</keyword>
<sequence>MHFSHILLPLCPLASARCTSSQACWPPPHLWSALNTSLSGALITPHPPAAPCHLPTFPSADCTIAKANWTSSPWRTSQAGAYSALLWESPGCGITTPPSAPCPQGRVPVYAVAATTESDVQTAVRFAATHNLYLVVKNTGHDHLGRSSGAGSFGIWTHGLKGRTWHSSFVPEGAPAGTKGQAAVTLRAGEQWLDVYADAGARNVTVTGGSARTVGAAGGYMTGGGHSPFASWAGLAVDNLLQARVVGADGRVRVLNKWTEEEWFWALRGGGGCAFGVVVEVTYRVHPGPKWVQAVLVQINGTGEEGARMVRERALRALPAVVEGGYVGYADMGSVGVGFQAVFSLVNGTEGGYKRAFVGFEELGREEGVRGLMVQVQYGSWMEYAQDFLRDPNIATNVLDASKLVSKEHLMTRAGELVALGERFPEAGMGFNFIGKVNQAERNNTSVHPSWATSYGVLSYGVDWTENATAVEQKRKKEMLVEISKALADIMGKDTGTYVNEANPYEPDWENVFWGKNYARLLRIKRRIDPQNLFVCNRCVGSDIVLQP</sequence>
<feature type="chain" id="PRO_5026136662" evidence="3">
    <location>
        <begin position="17"/>
        <end position="548"/>
    </location>
</feature>
<dbReference type="PROSITE" id="PS51387">
    <property type="entry name" value="FAD_PCMH"/>
    <property type="match status" value="1"/>
</dbReference>
<dbReference type="PANTHER" id="PTHR13878">
    <property type="entry name" value="GULONOLACTONE OXIDASE"/>
    <property type="match status" value="1"/>
</dbReference>
<dbReference type="GO" id="GO:0016491">
    <property type="term" value="F:oxidoreductase activity"/>
    <property type="evidence" value="ECO:0007669"/>
    <property type="project" value="UniProtKB-KW"/>
</dbReference>
<dbReference type="InterPro" id="IPR012951">
    <property type="entry name" value="BBE"/>
</dbReference>
<dbReference type="GO" id="GO:0071949">
    <property type="term" value="F:FAD binding"/>
    <property type="evidence" value="ECO:0007669"/>
    <property type="project" value="InterPro"/>
</dbReference>
<dbReference type="Gene3D" id="3.30.465.10">
    <property type="match status" value="2"/>
</dbReference>
<dbReference type="EMBL" id="ML996687">
    <property type="protein sequence ID" value="KAF2404867.1"/>
    <property type="molecule type" value="Genomic_DNA"/>
</dbReference>
<evidence type="ECO:0000313" key="5">
    <source>
        <dbReference type="EMBL" id="KAF2404867.1"/>
    </source>
</evidence>
<dbReference type="AlphaFoldDB" id="A0A6G1I9Z4"/>
<dbReference type="InterPro" id="IPR016169">
    <property type="entry name" value="FAD-bd_PCMH_sub2"/>
</dbReference>
<evidence type="ECO:0000313" key="6">
    <source>
        <dbReference type="Proteomes" id="UP000799640"/>
    </source>
</evidence>
<dbReference type="Pfam" id="PF08031">
    <property type="entry name" value="BBE"/>
    <property type="match status" value="1"/>
</dbReference>
<dbReference type="InterPro" id="IPR016166">
    <property type="entry name" value="FAD-bd_PCMH"/>
</dbReference>
<feature type="domain" description="FAD-binding PCMH-type" evidence="4">
    <location>
        <begin position="104"/>
        <end position="288"/>
    </location>
</feature>
<evidence type="ECO:0000256" key="2">
    <source>
        <dbReference type="ARBA" id="ARBA00023002"/>
    </source>
</evidence>
<feature type="signal peptide" evidence="3">
    <location>
        <begin position="1"/>
        <end position="16"/>
    </location>
</feature>
<proteinExistence type="inferred from homology"/>
<comment type="similarity">
    <text evidence="1">Belongs to the oxygen-dependent FAD-linked oxidoreductase family.</text>
</comment>
<dbReference type="InterPro" id="IPR006094">
    <property type="entry name" value="Oxid_FAD_bind_N"/>
</dbReference>
<keyword evidence="2" id="KW-0560">Oxidoreductase</keyword>
<organism evidence="5 6">
    <name type="scientific">Trichodelitschia bisporula</name>
    <dbReference type="NCBI Taxonomy" id="703511"/>
    <lineage>
        <taxon>Eukaryota</taxon>
        <taxon>Fungi</taxon>
        <taxon>Dikarya</taxon>
        <taxon>Ascomycota</taxon>
        <taxon>Pezizomycotina</taxon>
        <taxon>Dothideomycetes</taxon>
        <taxon>Dothideomycetes incertae sedis</taxon>
        <taxon>Phaeotrichales</taxon>
        <taxon>Phaeotrichaceae</taxon>
        <taxon>Trichodelitschia</taxon>
    </lineage>
</organism>
<dbReference type="Proteomes" id="UP000799640">
    <property type="component" value="Unassembled WGS sequence"/>
</dbReference>
<accession>A0A6G1I9Z4</accession>
<protein>
    <submittedName>
        <fullName evidence="5">Putative FAD binding domain protein</fullName>
    </submittedName>
</protein>